<organism evidence="4 5">
    <name type="scientific">Porites lobata</name>
    <dbReference type="NCBI Taxonomy" id="104759"/>
    <lineage>
        <taxon>Eukaryota</taxon>
        <taxon>Metazoa</taxon>
        <taxon>Cnidaria</taxon>
        <taxon>Anthozoa</taxon>
        <taxon>Hexacorallia</taxon>
        <taxon>Scleractinia</taxon>
        <taxon>Fungiina</taxon>
        <taxon>Poritidae</taxon>
        <taxon>Porites</taxon>
    </lineage>
</organism>
<dbReference type="PANTHER" id="PTHR43388:SF1">
    <property type="entry name" value="HYDROGENASE MATURATION FACTOR HOXX"/>
    <property type="match status" value="1"/>
</dbReference>
<dbReference type="InterPro" id="IPR029045">
    <property type="entry name" value="ClpP/crotonase-like_dom_sf"/>
</dbReference>
<evidence type="ECO:0000259" key="3">
    <source>
        <dbReference type="Pfam" id="PF02911"/>
    </source>
</evidence>
<dbReference type="Proteomes" id="UP001159405">
    <property type="component" value="Unassembled WGS sequence"/>
</dbReference>
<evidence type="ECO:0000313" key="4">
    <source>
        <dbReference type="EMBL" id="CAH3041370.1"/>
    </source>
</evidence>
<dbReference type="SUPFAM" id="SSF50486">
    <property type="entry name" value="FMT C-terminal domain-like"/>
    <property type="match status" value="2"/>
</dbReference>
<dbReference type="EMBL" id="CALNXK010000009">
    <property type="protein sequence ID" value="CAH3041370.1"/>
    <property type="molecule type" value="Genomic_DNA"/>
</dbReference>
<dbReference type="SUPFAM" id="SSF53328">
    <property type="entry name" value="Formyltransferase"/>
    <property type="match status" value="2"/>
</dbReference>
<dbReference type="InterPro" id="IPR018376">
    <property type="entry name" value="Enoyl-CoA_hyd/isom_CS"/>
</dbReference>
<dbReference type="CDD" id="cd08650">
    <property type="entry name" value="FMT_core_HypX_N"/>
    <property type="match status" value="2"/>
</dbReference>
<dbReference type="Gene3D" id="3.40.50.12230">
    <property type="match status" value="2"/>
</dbReference>
<dbReference type="InterPro" id="IPR001753">
    <property type="entry name" value="Enoyl-CoA_hydra/iso"/>
</dbReference>
<dbReference type="PANTHER" id="PTHR43388">
    <property type="entry name" value="HYDROGENASE MATURATION FACTOR HOXX"/>
    <property type="match status" value="1"/>
</dbReference>
<name>A0ABN8N261_9CNID</name>
<protein>
    <recommendedName>
        <fullName evidence="6">Formyl transferase C-terminal domain-containing protein</fullName>
    </recommendedName>
</protein>
<dbReference type="InterPro" id="IPR011034">
    <property type="entry name" value="Formyl_transferase-like_C_sf"/>
</dbReference>
<dbReference type="SUPFAM" id="SSF52096">
    <property type="entry name" value="ClpP/crotonase"/>
    <property type="match status" value="2"/>
</dbReference>
<reference evidence="4 5" key="1">
    <citation type="submission" date="2022-05" db="EMBL/GenBank/DDBJ databases">
        <authorList>
            <consortium name="Genoscope - CEA"/>
            <person name="William W."/>
        </authorList>
    </citation>
    <scope>NUCLEOTIDE SEQUENCE [LARGE SCALE GENOMIC DNA]</scope>
</reference>
<proteinExistence type="inferred from homology"/>
<dbReference type="Pfam" id="PF00551">
    <property type="entry name" value="Formyl_trans_N"/>
    <property type="match status" value="2"/>
</dbReference>
<accession>A0ABN8N261</accession>
<dbReference type="InterPro" id="IPR005793">
    <property type="entry name" value="Formyl_trans_C"/>
</dbReference>
<feature type="domain" description="Formyl transferase N-terminal" evidence="2">
    <location>
        <begin position="34"/>
        <end position="126"/>
    </location>
</feature>
<evidence type="ECO:0008006" key="6">
    <source>
        <dbReference type="Google" id="ProtNLM"/>
    </source>
</evidence>
<feature type="non-terminal residue" evidence="4">
    <location>
        <position position="1"/>
    </location>
</feature>
<dbReference type="InterPro" id="IPR002376">
    <property type="entry name" value="Formyl_transf_N"/>
</dbReference>
<sequence length="1137" mass="128587">LNILFFSNKHNSLSQRMALELTKRQHNIQVNEINEPSEMIHLAEHVQPDLILCPFLTKRIPEEVYSNARIPCWIVHPGIEGDRGASSIDWALYDREDEWGVTVLQAAEEMDAGDIWSTKNFQIRRRNINTLTKSSLYVNEVTQAAVEAVLEAINNLSEGTSPRPLDYSNPHVRGTLRSNMTKVDRSINWEMPADEIACQIRMSDSSPGAHACFRTSQGTEDNEWTKAFRVFGAHLEKGKLRFLPGKPGEMLGQRHGSLLVKCGRGAVWVSHLKRDKLKLPANMWLRTGAPTIKDMSNLPIRYGSHPNTFQDVWTSMTPDGVCFVHFDFYNGAMSTNQCKRLISVLRQVEENDFCKVMVLMGGNDVFSNGIHLNIIEAAEDPAQESWNNINAINDVVRCIFTSKKITISVLRGNAGAGGVMMALASDFAFAREAAVLNPHYKKMKLYGSEYHTYFLPKRVGQDKANELLSNAEPILACEAAEIGLLDGCLGDDAEEFESWVKHQASFLARSPLQMHFVRKKNRKVSKEVMDTVERCRANELSMMARNFQDPEYHQARKNFYLKPERISTFPELGKKLNILFFSNKHNSLSQRMALELTKRQHNIQVNEINEPSEMIHLAEHVQPDLILCPFLTKRIPEEVYSKTRIPCWIVHPGIEGDRGASSIDWALYDREDEWGVTVLQAAEEMDAGDIWSTKNFQIRRRNINTLTKSSLYVNEVTQAAVEAVLEAIENLSEGTSPRPLDYSSPHVRGTLRSNMTKVDRSINWEMPADEIACQIRMSDSSPGAHACFRTSQGTEDNEWTKAFRVFGAHLEKGKLRFLPGKPGEILGQRHGSLLVKCGRGAVWVSHLKRDKLKLPANMWLRTGAPTIKDVSNLPIRYGSHPNTFQDVWTSMTPDGVCFVHFDFYNGAMSTNQCERLISVLRQVEENDFCKVMVLMGGNDVFSNGIHLNVIEAAEDPAQESWNNINAINDVVRRIFTSKKITISALRGNAGAGGVMMALASDFAFAREAAVLNPHYKKMKLYGSEYHTYFLPKRVGQDKANELLSNAEPILACEAAEIGLLDGCLGDDAEEFESWVKHQASFLARSPLQMHFVRKKNRKVRKEVMETVETCRANELSMMAQNFQDPEYHQARKNFVYH</sequence>
<dbReference type="Pfam" id="PF02911">
    <property type="entry name" value="Formyl_trans_C"/>
    <property type="match status" value="2"/>
</dbReference>
<feature type="domain" description="Formyl transferase N-terminal" evidence="2">
    <location>
        <begin position="609"/>
        <end position="701"/>
    </location>
</feature>
<feature type="domain" description="Formyl transferase C-terminal" evidence="3">
    <location>
        <begin position="755"/>
        <end position="861"/>
    </location>
</feature>
<dbReference type="Pfam" id="PF00378">
    <property type="entry name" value="ECH_1"/>
    <property type="match status" value="2"/>
</dbReference>
<evidence type="ECO:0000259" key="2">
    <source>
        <dbReference type="Pfam" id="PF00551"/>
    </source>
</evidence>
<dbReference type="CDD" id="cd06558">
    <property type="entry name" value="crotonase-like"/>
    <property type="match status" value="2"/>
</dbReference>
<comment type="caution">
    <text evidence="4">The sequence shown here is derived from an EMBL/GenBank/DDBJ whole genome shotgun (WGS) entry which is preliminary data.</text>
</comment>
<dbReference type="InterPro" id="IPR036477">
    <property type="entry name" value="Formyl_transf_N_sf"/>
</dbReference>
<feature type="domain" description="Formyl transferase C-terminal" evidence="3">
    <location>
        <begin position="180"/>
        <end position="286"/>
    </location>
</feature>
<dbReference type="PROSITE" id="PS00166">
    <property type="entry name" value="ENOYL_COA_HYDRATASE"/>
    <property type="match status" value="2"/>
</dbReference>
<dbReference type="InterPro" id="IPR047180">
    <property type="entry name" value="HoxX-like"/>
</dbReference>
<dbReference type="Gene3D" id="3.90.226.10">
    <property type="entry name" value="2-enoyl-CoA Hydratase, Chain A, domain 1"/>
    <property type="match status" value="2"/>
</dbReference>
<keyword evidence="5" id="KW-1185">Reference proteome</keyword>
<comment type="similarity">
    <text evidence="1">Belongs to the enoyl-CoA hydratase/isomerase family.</text>
</comment>
<gene>
    <name evidence="4" type="ORF">PLOB_00048212</name>
</gene>
<evidence type="ECO:0000313" key="5">
    <source>
        <dbReference type="Proteomes" id="UP001159405"/>
    </source>
</evidence>
<evidence type="ECO:0000256" key="1">
    <source>
        <dbReference type="RuleBase" id="RU003707"/>
    </source>
</evidence>